<comment type="caution">
    <text evidence="3">The sequence shown here is derived from an EMBL/GenBank/DDBJ whole genome shotgun (WGS) entry which is preliminary data.</text>
</comment>
<organism evidence="3 4">
    <name type="scientific">Leifsonella bigeumensis</name>
    <dbReference type="NCBI Taxonomy" id="433643"/>
    <lineage>
        <taxon>Bacteria</taxon>
        <taxon>Bacillati</taxon>
        <taxon>Actinomycetota</taxon>
        <taxon>Actinomycetes</taxon>
        <taxon>Micrococcales</taxon>
        <taxon>Microbacteriaceae</taxon>
        <taxon>Leifsonella</taxon>
    </lineage>
</organism>
<evidence type="ECO:0000313" key="3">
    <source>
        <dbReference type="EMBL" id="GAA3735803.1"/>
    </source>
</evidence>
<dbReference type="Pfam" id="PF10646">
    <property type="entry name" value="Germane"/>
    <property type="match status" value="1"/>
</dbReference>
<dbReference type="InterPro" id="IPR059026">
    <property type="entry name" value="LpqB_N"/>
</dbReference>
<dbReference type="RefSeq" id="WP_344754297.1">
    <property type="nucleotide sequence ID" value="NZ_BAABAE010000002.1"/>
</dbReference>
<name>A0ABP7FBN1_9MICO</name>
<protein>
    <recommendedName>
        <fullName evidence="2">GerMN domain-containing protein</fullName>
    </recommendedName>
</protein>
<gene>
    <name evidence="3" type="ORF">GCM10022239_09800</name>
</gene>
<keyword evidence="1" id="KW-0732">Signal</keyword>
<sequence length="562" mass="59084">MTELRRRVAAALLAAGLAATLTACGGIPTSGGVQAGAPFTDEPAGDFVFNPVGPTTDADQRGILEGFIAAFTGPQGDYSTAREFLSSQFKKEWDPRQSVLIRTGIPTVRAVDSTTMEYSFTTKAQLDEFGAYSAGAPATQTLQFRFVQEDGQWRISQAPPGIVLPESTFLTIFSKHALYFYDLSLQYLVPDERWFAGGTTATRVVSALLAGPPEWLKGAVVTQFPDGTQLTPGTTVTIDSTVAQVNLTTEAAAADRRQRQLMELQLSESLSTVSGIASVEVSVAGSLLAIEPIGSDGPVVQRAVDSRPLVLADGRFGYLSGGEVTSIDELSPKIVELDPRAVTLGSHGTVAAVLAADGVYVARTGQAPVRRLDDRPGLIAPSLDDFGYIWSVPADDPTEIVAFDFDGNPHPVSVALPAGATIVSLDVAQDDSRVAILLQTIAGPRLLVAAIVRDPGQGYVPTSIGTPVLDSLIDSETAIDATWVDRFSVAALTASDGDPIVVSYEIGGLQSSLGRPAPALAIVGGNYRPGLRVLTADNLLQSPRGSSWQSGSTVVELLATQR</sequence>
<feature type="chain" id="PRO_5046808866" description="GerMN domain-containing protein" evidence="1">
    <location>
        <begin position="26"/>
        <end position="562"/>
    </location>
</feature>
<dbReference type="SMART" id="SM00909">
    <property type="entry name" value="Germane"/>
    <property type="match status" value="1"/>
</dbReference>
<reference evidence="4" key="1">
    <citation type="journal article" date="2019" name="Int. J. Syst. Evol. Microbiol.">
        <title>The Global Catalogue of Microorganisms (GCM) 10K type strain sequencing project: providing services to taxonomists for standard genome sequencing and annotation.</title>
        <authorList>
            <consortium name="The Broad Institute Genomics Platform"/>
            <consortium name="The Broad Institute Genome Sequencing Center for Infectious Disease"/>
            <person name="Wu L."/>
            <person name="Ma J."/>
        </authorList>
    </citation>
    <scope>NUCLEOTIDE SEQUENCE [LARGE SCALE GENOMIC DNA]</scope>
    <source>
        <strain evidence="4">JCM 16949</strain>
    </source>
</reference>
<accession>A0ABP7FBN1</accession>
<dbReference type="Proteomes" id="UP001501004">
    <property type="component" value="Unassembled WGS sequence"/>
</dbReference>
<keyword evidence="4" id="KW-1185">Reference proteome</keyword>
<dbReference type="PROSITE" id="PS51257">
    <property type="entry name" value="PROKAR_LIPOPROTEIN"/>
    <property type="match status" value="1"/>
</dbReference>
<feature type="domain" description="GerMN" evidence="2">
    <location>
        <begin position="201"/>
        <end position="292"/>
    </location>
</feature>
<dbReference type="Pfam" id="PF25976">
    <property type="entry name" value="LpqB_N"/>
    <property type="match status" value="1"/>
</dbReference>
<evidence type="ECO:0000313" key="4">
    <source>
        <dbReference type="Proteomes" id="UP001501004"/>
    </source>
</evidence>
<proteinExistence type="predicted"/>
<evidence type="ECO:0000259" key="2">
    <source>
        <dbReference type="SMART" id="SM00909"/>
    </source>
</evidence>
<evidence type="ECO:0000256" key="1">
    <source>
        <dbReference type="SAM" id="SignalP"/>
    </source>
</evidence>
<feature type="signal peptide" evidence="1">
    <location>
        <begin position="1"/>
        <end position="25"/>
    </location>
</feature>
<dbReference type="EMBL" id="BAABAE010000002">
    <property type="protein sequence ID" value="GAA3735803.1"/>
    <property type="molecule type" value="Genomic_DNA"/>
</dbReference>
<dbReference type="InterPro" id="IPR019606">
    <property type="entry name" value="GerMN"/>
</dbReference>